<reference evidence="7 8" key="1">
    <citation type="journal article" date="2018" name="BMC Genomics">
        <title>Genomic evidence for intraspecific hybridization in a clonal and extremely halotolerant yeast.</title>
        <authorList>
            <person name="Gostincar C."/>
            <person name="Stajich J.E."/>
            <person name="Zupancic J."/>
            <person name="Zalar P."/>
            <person name="Gunde-Cimerman N."/>
        </authorList>
    </citation>
    <scope>NUCLEOTIDE SEQUENCE [LARGE SCALE GENOMIC DNA]</scope>
    <source>
        <strain evidence="7 8">EXF-120</strain>
    </source>
</reference>
<dbReference type="SMART" id="SM00647">
    <property type="entry name" value="IBR"/>
    <property type="match status" value="1"/>
</dbReference>
<dbReference type="OrthoDB" id="10009520at2759"/>
<proteinExistence type="predicted"/>
<feature type="domain" description="IBR" evidence="6">
    <location>
        <begin position="235"/>
        <end position="297"/>
    </location>
</feature>
<dbReference type="InterPro" id="IPR002867">
    <property type="entry name" value="IBR_dom"/>
</dbReference>
<feature type="region of interest" description="Disordered" evidence="5">
    <location>
        <begin position="130"/>
        <end position="160"/>
    </location>
</feature>
<feature type="compositionally biased region" description="Basic and acidic residues" evidence="5">
    <location>
        <begin position="146"/>
        <end position="155"/>
    </location>
</feature>
<evidence type="ECO:0000313" key="8">
    <source>
        <dbReference type="Proteomes" id="UP000281677"/>
    </source>
</evidence>
<evidence type="ECO:0000256" key="2">
    <source>
        <dbReference type="ARBA" id="ARBA00022771"/>
    </source>
</evidence>
<dbReference type="Proteomes" id="UP000281677">
    <property type="component" value="Unassembled WGS sequence"/>
</dbReference>
<evidence type="ECO:0000256" key="3">
    <source>
        <dbReference type="ARBA" id="ARBA00022786"/>
    </source>
</evidence>
<dbReference type="Gene3D" id="1.20.120.1750">
    <property type="match status" value="1"/>
</dbReference>
<keyword evidence="2" id="KW-0863">Zinc-finger</keyword>
<organism evidence="7 8">
    <name type="scientific">Hortaea werneckii</name>
    <name type="common">Black yeast</name>
    <name type="synonym">Cladosporium werneckii</name>
    <dbReference type="NCBI Taxonomy" id="91943"/>
    <lineage>
        <taxon>Eukaryota</taxon>
        <taxon>Fungi</taxon>
        <taxon>Dikarya</taxon>
        <taxon>Ascomycota</taxon>
        <taxon>Pezizomycotina</taxon>
        <taxon>Dothideomycetes</taxon>
        <taxon>Dothideomycetidae</taxon>
        <taxon>Mycosphaerellales</taxon>
        <taxon>Teratosphaeriaceae</taxon>
        <taxon>Hortaea</taxon>
    </lineage>
</organism>
<dbReference type="PROSITE" id="PS00518">
    <property type="entry name" value="ZF_RING_1"/>
    <property type="match status" value="1"/>
</dbReference>
<keyword evidence="4" id="KW-0862">Zinc</keyword>
<dbReference type="InterPro" id="IPR017907">
    <property type="entry name" value="Znf_RING_CS"/>
</dbReference>
<dbReference type="AlphaFoldDB" id="A0A3M7J1N1"/>
<evidence type="ECO:0000256" key="4">
    <source>
        <dbReference type="ARBA" id="ARBA00022833"/>
    </source>
</evidence>
<evidence type="ECO:0000256" key="5">
    <source>
        <dbReference type="SAM" id="MobiDB-lite"/>
    </source>
</evidence>
<evidence type="ECO:0000259" key="6">
    <source>
        <dbReference type="SMART" id="SM00647"/>
    </source>
</evidence>
<dbReference type="PANTHER" id="PTHR11685">
    <property type="entry name" value="RBR FAMILY RING FINGER AND IBR DOMAIN-CONTAINING"/>
    <property type="match status" value="1"/>
</dbReference>
<keyword evidence="1" id="KW-0479">Metal-binding</keyword>
<protein>
    <recommendedName>
        <fullName evidence="6">IBR domain-containing protein</fullName>
    </recommendedName>
</protein>
<dbReference type="VEuPathDB" id="FungiDB:BTJ68_05924"/>
<dbReference type="GO" id="GO:0016567">
    <property type="term" value="P:protein ubiquitination"/>
    <property type="evidence" value="ECO:0007669"/>
    <property type="project" value="InterPro"/>
</dbReference>
<comment type="caution">
    <text evidence="7">The sequence shown here is derived from an EMBL/GenBank/DDBJ whole genome shotgun (WGS) entry which is preliminary data.</text>
</comment>
<dbReference type="Pfam" id="PF01485">
    <property type="entry name" value="IBR"/>
    <property type="match status" value="1"/>
</dbReference>
<keyword evidence="3" id="KW-0833">Ubl conjugation pathway</keyword>
<gene>
    <name evidence="7" type="ORF">D0859_04304</name>
</gene>
<evidence type="ECO:0000313" key="7">
    <source>
        <dbReference type="EMBL" id="RMZ31583.1"/>
    </source>
</evidence>
<dbReference type="InterPro" id="IPR013083">
    <property type="entry name" value="Znf_RING/FYVE/PHD"/>
</dbReference>
<dbReference type="InterPro" id="IPR031127">
    <property type="entry name" value="E3_UB_ligase_RBR"/>
</dbReference>
<dbReference type="Gene3D" id="3.30.40.10">
    <property type="entry name" value="Zinc/RING finger domain, C3HC4 (zinc finger)"/>
    <property type="match status" value="1"/>
</dbReference>
<dbReference type="EMBL" id="QWIT01000094">
    <property type="protein sequence ID" value="RMZ31583.1"/>
    <property type="molecule type" value="Genomic_DNA"/>
</dbReference>
<evidence type="ECO:0000256" key="1">
    <source>
        <dbReference type="ARBA" id="ARBA00022723"/>
    </source>
</evidence>
<name>A0A3M7J1N1_HORWE</name>
<sequence>MASPTSQWVRILDEVDEATAHAIIETHLEALDAPADTGNADTLLTREVFSVELKRYRGTRPYEPAPKPTQGQVTKDLGVQAADQDDSTVPAQKRFEWPLVRDSTKRRLMDSWRWLTDWYAHTSAQAGQHFSRARPLKRSASPLAEESNKRQRLVEHDEEETQPIVVAPQIECAACGDEAEDEDSNNFCHVPCGHWYCDECLQTLFRATITDESLFPPGCCKQPFEFIAIRPHLPEELAAQFEAKKEELGNKNRIYCTRPTCSAFIGTDHRNERVAVCPDCKSETCMACKGPMHEDECPVDEALESVLKLAGDEDWQRCPDCKGMIELTCPCSAEFCYACTEPWKNCDCAKWVEERLYDRAQTVADRGFAGGDVEVAAQRLRNNITCGHERAYNSANWRRFEFAARCEECRERMPYYIFECRLCHLRCCRWCTMDRVRRRLPDDAIRRRQERRARAIAG</sequence>
<dbReference type="GO" id="GO:0008270">
    <property type="term" value="F:zinc ion binding"/>
    <property type="evidence" value="ECO:0007669"/>
    <property type="project" value="UniProtKB-KW"/>
</dbReference>
<accession>A0A3M7J1N1</accession>
<dbReference type="CDD" id="cd20335">
    <property type="entry name" value="BRcat_RBR"/>
    <property type="match status" value="1"/>
</dbReference>
<dbReference type="SUPFAM" id="SSF57850">
    <property type="entry name" value="RING/U-box"/>
    <property type="match status" value="3"/>
</dbReference>
<dbReference type="GO" id="GO:0004842">
    <property type="term" value="F:ubiquitin-protein transferase activity"/>
    <property type="evidence" value="ECO:0007669"/>
    <property type="project" value="InterPro"/>
</dbReference>